<dbReference type="PANTHER" id="PTHR22957:SF168">
    <property type="entry name" value="TBC DOMAIN-CONTAINING PROTEIN KINASE-LIKE PROTEIN"/>
    <property type="match status" value="1"/>
</dbReference>
<dbReference type="InterPro" id="IPR035969">
    <property type="entry name" value="Rab-GAP_TBC_sf"/>
</dbReference>
<dbReference type="PROSITE" id="PS50206">
    <property type="entry name" value="RHODANESE_3"/>
    <property type="match status" value="1"/>
</dbReference>
<dbReference type="GO" id="GO:0004672">
    <property type="term" value="F:protein kinase activity"/>
    <property type="evidence" value="ECO:0007669"/>
    <property type="project" value="InterPro"/>
</dbReference>
<keyword evidence="7" id="KW-0206">Cytoskeleton</keyword>
<reference evidence="16" key="1">
    <citation type="submission" date="2025-08" db="UniProtKB">
        <authorList>
            <consortium name="RefSeq"/>
        </authorList>
    </citation>
    <scope>IDENTIFICATION</scope>
    <source>
        <tissue evidence="16">Gonad</tissue>
    </source>
</reference>
<evidence type="ECO:0000256" key="4">
    <source>
        <dbReference type="ARBA" id="ARBA00022468"/>
    </source>
</evidence>
<comment type="similarity">
    <text evidence="8">Belongs to the protein kinase superfamily.</text>
</comment>
<dbReference type="Pfam" id="PF00581">
    <property type="entry name" value="Rhodanese"/>
    <property type="match status" value="1"/>
</dbReference>
<dbReference type="KEGG" id="bbel:109487686"/>
<evidence type="ECO:0000256" key="8">
    <source>
        <dbReference type="ARBA" id="ARBA00038349"/>
    </source>
</evidence>
<dbReference type="Pfam" id="PF00069">
    <property type="entry name" value="Pkinase"/>
    <property type="match status" value="1"/>
</dbReference>
<evidence type="ECO:0000259" key="12">
    <source>
        <dbReference type="PROSITE" id="PS50011"/>
    </source>
</evidence>
<dbReference type="InterPro" id="IPR036873">
    <property type="entry name" value="Rhodanese-like_dom_sf"/>
</dbReference>
<dbReference type="InterPro" id="IPR000719">
    <property type="entry name" value="Prot_kinase_dom"/>
</dbReference>
<dbReference type="Proteomes" id="UP000515135">
    <property type="component" value="Unplaced"/>
</dbReference>
<name>A0A6P5AC88_BRABE</name>
<dbReference type="SUPFAM" id="SSF56112">
    <property type="entry name" value="Protein kinase-like (PK-like)"/>
    <property type="match status" value="1"/>
</dbReference>
<sequence>MLPLGRGQLGVSTFFASAHPHDKCGSNGLPLTPNSIKILGRAQRLKTITHPRLCQYIDFARGKNERLIIVVEHYEDNVRLAAKEGRLSSPNKIKKLAFEVLLGLEYMNKRGLVHRALSSHNVLLCPEGKAKLSKFGLYHMTGGGADVAFPIGHPQYMAPEVLCPGPPVDTDVYDDTDMDMPLSGPKVDVWALGMILLELCLGEQVWANCTLADVFKKMFTYTKSDKASHPFDSIIQDHHAEDKIKNLPEDLKAILQLCLTVSPSKRPSPSTLLQHEAFAELSKAEPPYKNNIKLFSVELRCKDLELPEFDGRIEIDDDLLAGRRFDEVYYLWTLAGGDLEGELKRKGIIKPKPAVFMLPTVVAGEEGETFGHEKERKHLLDDTTILLSLEELRQRLENIDDTAFFPLLEDERADSPISPSGNDLSETQSLPLVIREKDIEYQFHRVVLYERLLKAYPYKREHIWKEARVDIPPLNRAHIWAALLGVEGDVQGYYDAIDKETPQLIDRQIEVDIPRCHQYDELLSSPAAHAKFKRILKAWVFSNPHLVYWQGLDSLCAPFLYLNFNDEALAFASLSAFIPKYLHHFFLKDNSAVIQEYLAVFSHLIAFHDPELANHMESIGFIPELYAIPWFLTMFAHVFPLHKIFHLWDTLLLGNSSLPLCIGVAILKQLRDALLSYGFNECILLFSDMPGTDIEKCVQDSINIFCCTPKSATFRKHARPPPKPKNGQRKFPASYYSTDYHDQPRTELSREPLTLEELKSEVSPRISAEDLIELCELKGPSPSKSPTKKSKTSRPKILIVDVRAGEDFSRGHIPSSINIPFNTAFSPEGDLVPCPAASSLQQHKGRVVVVVGPKGGRNTYNFANQLVKLNYPKVVTLHGGIDALRHTGLLTVPPATL</sequence>
<dbReference type="Pfam" id="PF00566">
    <property type="entry name" value="RabGAP-TBC"/>
    <property type="match status" value="1"/>
</dbReference>
<keyword evidence="15" id="KW-1185">Reference proteome</keyword>
<dbReference type="FunFam" id="3.40.250.10:FF:000018">
    <property type="entry name" value="TBC domain-containing protein kinase-like protein"/>
    <property type="match status" value="1"/>
</dbReference>
<feature type="domain" description="Rhodanese" evidence="14">
    <location>
        <begin position="793"/>
        <end position="893"/>
    </location>
</feature>
<dbReference type="Gene3D" id="1.10.510.10">
    <property type="entry name" value="Transferase(Phosphotransferase) domain 1"/>
    <property type="match status" value="1"/>
</dbReference>
<dbReference type="GO" id="GO:0005096">
    <property type="term" value="F:GTPase activator activity"/>
    <property type="evidence" value="ECO:0007669"/>
    <property type="project" value="UniProtKB-KW"/>
</dbReference>
<evidence type="ECO:0000256" key="9">
    <source>
        <dbReference type="ARBA" id="ARBA00058226"/>
    </source>
</evidence>
<organism evidence="15 16">
    <name type="scientific">Branchiostoma belcheri</name>
    <name type="common">Amphioxus</name>
    <dbReference type="NCBI Taxonomy" id="7741"/>
    <lineage>
        <taxon>Eukaryota</taxon>
        <taxon>Metazoa</taxon>
        <taxon>Chordata</taxon>
        <taxon>Cephalochordata</taxon>
        <taxon>Leptocardii</taxon>
        <taxon>Amphioxiformes</taxon>
        <taxon>Branchiostomatidae</taxon>
        <taxon>Branchiostoma</taxon>
    </lineage>
</organism>
<keyword evidence="4" id="KW-0343">GTPase activation</keyword>
<dbReference type="Gene3D" id="3.40.250.10">
    <property type="entry name" value="Rhodanese-like domain"/>
    <property type="match status" value="1"/>
</dbReference>
<feature type="domain" description="Rab-GAP TBC" evidence="13">
    <location>
        <begin position="470"/>
        <end position="655"/>
    </location>
</feature>
<evidence type="ECO:0000256" key="3">
    <source>
        <dbReference type="ARBA" id="ARBA00004412"/>
    </source>
</evidence>
<evidence type="ECO:0000256" key="2">
    <source>
        <dbReference type="ARBA" id="ARBA00004214"/>
    </source>
</evidence>
<evidence type="ECO:0000256" key="10">
    <source>
        <dbReference type="ARBA" id="ARBA00073128"/>
    </source>
</evidence>
<evidence type="ECO:0000256" key="11">
    <source>
        <dbReference type="SAM" id="MobiDB-lite"/>
    </source>
</evidence>
<dbReference type="SUPFAM" id="SSF47923">
    <property type="entry name" value="Ypt/Rab-GAP domain of gyp1p"/>
    <property type="match status" value="2"/>
</dbReference>
<dbReference type="SMART" id="SM00450">
    <property type="entry name" value="RHOD"/>
    <property type="match status" value="1"/>
</dbReference>
<accession>A0A6P5AC88</accession>
<evidence type="ECO:0000256" key="5">
    <source>
        <dbReference type="ARBA" id="ARBA00022490"/>
    </source>
</evidence>
<dbReference type="RefSeq" id="XP_019647268.1">
    <property type="nucleotide sequence ID" value="XM_019791709.1"/>
</dbReference>
<dbReference type="InterPro" id="IPR000195">
    <property type="entry name" value="Rab-GAP-TBC_dom"/>
</dbReference>
<dbReference type="Gene3D" id="1.10.8.270">
    <property type="entry name" value="putative rabgap domain of human tbc1 domain family member 14 like domains"/>
    <property type="match status" value="1"/>
</dbReference>
<evidence type="ECO:0000259" key="13">
    <source>
        <dbReference type="PROSITE" id="PS50086"/>
    </source>
</evidence>
<dbReference type="Gene3D" id="1.10.472.80">
    <property type="entry name" value="Ypt/Rab-GAP domain of gyp1p, domain 3"/>
    <property type="match status" value="1"/>
</dbReference>
<evidence type="ECO:0000259" key="14">
    <source>
        <dbReference type="PROSITE" id="PS50206"/>
    </source>
</evidence>
<comment type="function">
    <text evidence="9">Component of the FERRY complex (Five-subunit Endosomal Rab5 and RNA/ribosome intermediary). The FERRY complex directly interacts with mRNAs and RAB5A, and functions as a RAB5A effector involved in the localization and the distribution of specific mRNAs most likely by mediating their endosomal transport. The complex recruits mRNAs and ribosomes to early endosomes through direct mRNA-interaction. Also involved in the modulation of mTOR signaling and expression of mTOR complex components. Involved in the control of actin-cytoskeleton organization.</text>
</comment>
<dbReference type="SMART" id="SM00164">
    <property type="entry name" value="TBC"/>
    <property type="match status" value="1"/>
</dbReference>
<dbReference type="GO" id="GO:0030496">
    <property type="term" value="C:midbody"/>
    <property type="evidence" value="ECO:0007669"/>
    <property type="project" value="UniProtKB-SubCell"/>
</dbReference>
<dbReference type="InterPro" id="IPR011009">
    <property type="entry name" value="Kinase-like_dom_sf"/>
</dbReference>
<dbReference type="GO" id="GO:0005819">
    <property type="term" value="C:spindle"/>
    <property type="evidence" value="ECO:0007669"/>
    <property type="project" value="UniProtKB-SubCell"/>
</dbReference>
<gene>
    <name evidence="16" type="primary">LOC109487686</name>
</gene>
<dbReference type="PROSITE" id="PS50086">
    <property type="entry name" value="TBC_RABGAP"/>
    <property type="match status" value="1"/>
</dbReference>
<dbReference type="FunFam" id="1.10.472.80:FF:000015">
    <property type="entry name" value="TBC domain-containing protein kinase-like protein"/>
    <property type="match status" value="1"/>
</dbReference>
<dbReference type="InterPro" id="IPR001763">
    <property type="entry name" value="Rhodanese-like_dom"/>
</dbReference>
<proteinExistence type="inferred from homology"/>
<keyword evidence="5" id="KW-0963">Cytoplasm</keyword>
<dbReference type="OrthoDB" id="1668230at2759"/>
<dbReference type="FunFam" id="1.10.510.10:FF:000332">
    <property type="entry name" value="TBC domain-containing protein kinase-like protein"/>
    <property type="match status" value="1"/>
</dbReference>
<protein>
    <recommendedName>
        <fullName evidence="10">TBC domain-containing protein kinase-like protein</fullName>
    </recommendedName>
</protein>
<dbReference type="PROSITE" id="PS50011">
    <property type="entry name" value="PROTEIN_KINASE_DOM"/>
    <property type="match status" value="1"/>
</dbReference>
<evidence type="ECO:0000256" key="6">
    <source>
        <dbReference type="ARBA" id="ARBA00022753"/>
    </source>
</evidence>
<evidence type="ECO:0000313" key="15">
    <source>
        <dbReference type="Proteomes" id="UP000515135"/>
    </source>
</evidence>
<evidence type="ECO:0000313" key="16">
    <source>
        <dbReference type="RefSeq" id="XP_019647268.1"/>
    </source>
</evidence>
<dbReference type="GeneID" id="109487686"/>
<dbReference type="SUPFAM" id="SSF52821">
    <property type="entry name" value="Rhodanese/Cell cycle control phosphatase"/>
    <property type="match status" value="1"/>
</dbReference>
<evidence type="ECO:0000256" key="1">
    <source>
        <dbReference type="ARBA" id="ARBA00004186"/>
    </source>
</evidence>
<dbReference type="GO" id="GO:0005524">
    <property type="term" value="F:ATP binding"/>
    <property type="evidence" value="ECO:0007669"/>
    <property type="project" value="InterPro"/>
</dbReference>
<keyword evidence="6" id="KW-0967">Endosome</keyword>
<dbReference type="FunFam" id="1.10.8.270:FF:000012">
    <property type="entry name" value="TBC domain-containing protein kinase-like protein-like"/>
    <property type="match status" value="1"/>
</dbReference>
<dbReference type="GO" id="GO:0005769">
    <property type="term" value="C:early endosome"/>
    <property type="evidence" value="ECO:0007669"/>
    <property type="project" value="UniProtKB-SubCell"/>
</dbReference>
<evidence type="ECO:0000256" key="7">
    <source>
        <dbReference type="ARBA" id="ARBA00023212"/>
    </source>
</evidence>
<feature type="compositionally biased region" description="Basic residues" evidence="11">
    <location>
        <begin position="715"/>
        <end position="728"/>
    </location>
</feature>
<feature type="domain" description="Protein kinase" evidence="12">
    <location>
        <begin position="1"/>
        <end position="278"/>
    </location>
</feature>
<dbReference type="AlphaFoldDB" id="A0A6P5AC88"/>
<dbReference type="PANTHER" id="PTHR22957">
    <property type="entry name" value="TBC1 DOMAIN FAMILY MEMBER GTPASE-ACTIVATING PROTEIN"/>
    <property type="match status" value="1"/>
</dbReference>
<feature type="region of interest" description="Disordered" evidence="11">
    <location>
        <begin position="715"/>
        <end position="736"/>
    </location>
</feature>
<comment type="subcellular location">
    <subcellularLocation>
        <location evidence="1">Cytoplasm</location>
        <location evidence="1">Cytoskeleton</location>
        <location evidence="1">Spindle</location>
    </subcellularLocation>
    <subcellularLocation>
        <location evidence="3">Early endosome</location>
    </subcellularLocation>
    <subcellularLocation>
        <location evidence="2">Midbody</location>
    </subcellularLocation>
</comment>